<dbReference type="OrthoDB" id="2326088at2"/>
<name>A0A1Y1T516_9FLAO</name>
<feature type="domain" description="A-kinase anchor protein 7-like phosphoesterase" evidence="1">
    <location>
        <begin position="57"/>
        <end position="209"/>
    </location>
</feature>
<dbReference type="GO" id="GO:0016874">
    <property type="term" value="F:ligase activity"/>
    <property type="evidence" value="ECO:0007669"/>
    <property type="project" value="UniProtKB-KW"/>
</dbReference>
<comment type="caution">
    <text evidence="2">The sequence shown here is derived from an EMBL/GenBank/DDBJ whole genome shotgun (WGS) entry which is preliminary data.</text>
</comment>
<proteinExistence type="predicted"/>
<dbReference type="Pfam" id="PF10469">
    <property type="entry name" value="AKAP7_NLS"/>
    <property type="match status" value="1"/>
</dbReference>
<dbReference type="AlphaFoldDB" id="A0A1Y1T516"/>
<dbReference type="Proteomes" id="UP000192746">
    <property type="component" value="Unassembled WGS sequence"/>
</dbReference>
<dbReference type="EMBL" id="ARYN01000007">
    <property type="protein sequence ID" value="ORL45684.1"/>
    <property type="molecule type" value="Genomic_DNA"/>
</dbReference>
<evidence type="ECO:0000313" key="3">
    <source>
        <dbReference type="Proteomes" id="UP000192746"/>
    </source>
</evidence>
<evidence type="ECO:0000259" key="1">
    <source>
        <dbReference type="Pfam" id="PF10469"/>
    </source>
</evidence>
<dbReference type="SUPFAM" id="SSF55144">
    <property type="entry name" value="LigT-like"/>
    <property type="match status" value="1"/>
</dbReference>
<gene>
    <name evidence="2" type="ORF">IIF7_08535</name>
</gene>
<dbReference type="InterPro" id="IPR019510">
    <property type="entry name" value="AKAP7-like_phosphoesterase"/>
</dbReference>
<sequence length="228" mass="26745">MNFELQEHYQNIHANGVKLVKNGSYFIDKDIFNPEDLRRGITLLARPNATTCFKINEILQEISSFEPHQYFYPQQDFHITIMSIISCYSGFSLNKICIEDYIKLIKKSISKIDNFSIHFKGISLNPSGILVNGYPKDNNLNNIRNSLRKNFRQTDLEQSLDQRYALKTAHSTILRFQHRLKQPENLIEFTEQHLATDFGTFEVKNLELVFNDWYQKAENTILLENFSL</sequence>
<keyword evidence="3" id="KW-1185">Reference proteome</keyword>
<reference evidence="2 3" key="1">
    <citation type="submission" date="2013-04" db="EMBL/GenBank/DDBJ databases">
        <title>Zunongwangia sp. 22II14-10F7 Genome Sequencing.</title>
        <authorList>
            <person name="Lai Q."/>
            <person name="Shao Z."/>
        </authorList>
    </citation>
    <scope>NUCLEOTIDE SEQUENCE [LARGE SCALE GENOMIC DNA]</scope>
    <source>
        <strain evidence="2 3">22II14-10F7</strain>
    </source>
</reference>
<evidence type="ECO:0000313" key="2">
    <source>
        <dbReference type="EMBL" id="ORL45684.1"/>
    </source>
</evidence>
<dbReference type="Gene3D" id="3.90.1140.10">
    <property type="entry name" value="Cyclic phosphodiesterase"/>
    <property type="match status" value="1"/>
</dbReference>
<organism evidence="2 3">
    <name type="scientific">Zunongwangia atlantica 22II14-10F7</name>
    <dbReference type="NCBI Taxonomy" id="1185767"/>
    <lineage>
        <taxon>Bacteria</taxon>
        <taxon>Pseudomonadati</taxon>
        <taxon>Bacteroidota</taxon>
        <taxon>Flavobacteriia</taxon>
        <taxon>Flavobacteriales</taxon>
        <taxon>Flavobacteriaceae</taxon>
        <taxon>Zunongwangia</taxon>
    </lineage>
</organism>
<dbReference type="RefSeq" id="WP_084841274.1">
    <property type="nucleotide sequence ID" value="NZ_ARYN01000007.1"/>
</dbReference>
<keyword evidence="2" id="KW-0436">Ligase</keyword>
<protein>
    <submittedName>
        <fullName evidence="2">RNA ligase/cyclic nucleotide phosphodiesterase</fullName>
    </submittedName>
</protein>
<dbReference type="STRING" id="1185767.IIF7_08535"/>
<dbReference type="InterPro" id="IPR009097">
    <property type="entry name" value="Cyclic_Pdiesterase"/>
</dbReference>
<accession>A0A1Y1T516</accession>